<evidence type="ECO:0000313" key="6">
    <source>
        <dbReference type="Proteomes" id="UP001597417"/>
    </source>
</evidence>
<dbReference type="PRINTS" id="PR01438">
    <property type="entry name" value="UNVRSLSTRESS"/>
</dbReference>
<sequence length="301" mass="31642">MHVSAGGPPIVVGVDGSRQALDAVTWGAREAVRWNAPLVLLHAYEVPESGPRPGPSASDWIAARKQAADQLLRESMAVAERVRPRADITVESVVDSSIPLLLRRSHTAKMVVLGSRGHSAFADLLAGSTATALAAHGHCPVTVIRGSDPNGRADAPVVAGVDGSALSEPALELAFQEASVRGVHLIASHSWHDLDLAETFGAARGTLEVESPGGAAERLLAECLAGWQEKYPEVTVERVLAEDRPRDHLLDRSRTAQLVVAGSRGRGGFQGLLLGSTSHALIHHADCPVLIARSPLPAPRA</sequence>
<keyword evidence="2" id="KW-0547">Nucleotide-binding</keyword>
<dbReference type="PANTHER" id="PTHR46268:SF27">
    <property type="entry name" value="UNIVERSAL STRESS PROTEIN RV2623"/>
    <property type="match status" value="1"/>
</dbReference>
<evidence type="ECO:0000259" key="4">
    <source>
        <dbReference type="Pfam" id="PF00582"/>
    </source>
</evidence>
<dbReference type="Proteomes" id="UP001597417">
    <property type="component" value="Unassembled WGS sequence"/>
</dbReference>
<dbReference type="InterPro" id="IPR006015">
    <property type="entry name" value="Universal_stress_UspA"/>
</dbReference>
<dbReference type="SUPFAM" id="SSF52402">
    <property type="entry name" value="Adenine nucleotide alpha hydrolases-like"/>
    <property type="match status" value="2"/>
</dbReference>
<evidence type="ECO:0000313" key="5">
    <source>
        <dbReference type="EMBL" id="MFD2417119.1"/>
    </source>
</evidence>
<organism evidence="5 6">
    <name type="scientific">Amycolatopsis pigmentata</name>
    <dbReference type="NCBI Taxonomy" id="450801"/>
    <lineage>
        <taxon>Bacteria</taxon>
        <taxon>Bacillati</taxon>
        <taxon>Actinomycetota</taxon>
        <taxon>Actinomycetes</taxon>
        <taxon>Pseudonocardiales</taxon>
        <taxon>Pseudonocardiaceae</taxon>
        <taxon>Amycolatopsis</taxon>
    </lineage>
</organism>
<reference evidence="6" key="1">
    <citation type="journal article" date="2019" name="Int. J. Syst. Evol. Microbiol.">
        <title>The Global Catalogue of Microorganisms (GCM) 10K type strain sequencing project: providing services to taxonomists for standard genome sequencing and annotation.</title>
        <authorList>
            <consortium name="The Broad Institute Genomics Platform"/>
            <consortium name="The Broad Institute Genome Sequencing Center for Infectious Disease"/>
            <person name="Wu L."/>
            <person name="Ma J."/>
        </authorList>
    </citation>
    <scope>NUCLEOTIDE SEQUENCE [LARGE SCALE GENOMIC DNA]</scope>
    <source>
        <strain evidence="6">CGMCC 4.7645</strain>
    </source>
</reference>
<dbReference type="InterPro" id="IPR006016">
    <property type="entry name" value="UspA"/>
</dbReference>
<name>A0ABW5FSB8_9PSEU</name>
<feature type="domain" description="UspA" evidence="4">
    <location>
        <begin position="9"/>
        <end position="145"/>
    </location>
</feature>
<feature type="domain" description="UspA" evidence="4">
    <location>
        <begin position="157"/>
        <end position="293"/>
    </location>
</feature>
<comment type="caution">
    <text evidence="5">The sequence shown here is derived from an EMBL/GenBank/DDBJ whole genome shotgun (WGS) entry which is preliminary data.</text>
</comment>
<gene>
    <name evidence="5" type="ORF">ACFSXZ_12370</name>
</gene>
<dbReference type="InterPro" id="IPR014729">
    <property type="entry name" value="Rossmann-like_a/b/a_fold"/>
</dbReference>
<protein>
    <submittedName>
        <fullName evidence="5">Universal stress protein</fullName>
    </submittedName>
</protein>
<dbReference type="Pfam" id="PF00582">
    <property type="entry name" value="Usp"/>
    <property type="match status" value="2"/>
</dbReference>
<comment type="similarity">
    <text evidence="1">Belongs to the universal stress protein A family.</text>
</comment>
<keyword evidence="6" id="KW-1185">Reference proteome</keyword>
<evidence type="ECO:0000256" key="3">
    <source>
        <dbReference type="ARBA" id="ARBA00022840"/>
    </source>
</evidence>
<proteinExistence type="inferred from homology"/>
<evidence type="ECO:0000256" key="2">
    <source>
        <dbReference type="ARBA" id="ARBA00022741"/>
    </source>
</evidence>
<dbReference type="EMBL" id="JBHUKR010000006">
    <property type="protein sequence ID" value="MFD2417119.1"/>
    <property type="molecule type" value="Genomic_DNA"/>
</dbReference>
<dbReference type="RefSeq" id="WP_378264526.1">
    <property type="nucleotide sequence ID" value="NZ_JBHUKR010000006.1"/>
</dbReference>
<keyword evidence="3" id="KW-0067">ATP-binding</keyword>
<accession>A0ABW5FSB8</accession>
<evidence type="ECO:0000256" key="1">
    <source>
        <dbReference type="ARBA" id="ARBA00008791"/>
    </source>
</evidence>
<dbReference type="PANTHER" id="PTHR46268">
    <property type="entry name" value="STRESS RESPONSE PROTEIN NHAX"/>
    <property type="match status" value="1"/>
</dbReference>
<dbReference type="Gene3D" id="3.40.50.620">
    <property type="entry name" value="HUPs"/>
    <property type="match status" value="2"/>
</dbReference>